<reference evidence="1" key="1">
    <citation type="submission" date="2020-11" db="EMBL/GenBank/DDBJ databases">
        <authorList>
            <consortium name="DOE Joint Genome Institute"/>
            <person name="Ahrendt S."/>
            <person name="Riley R."/>
            <person name="Andreopoulos W."/>
            <person name="Labutti K."/>
            <person name="Pangilinan J."/>
            <person name="Ruiz-Duenas F.J."/>
            <person name="Barrasa J.M."/>
            <person name="Sanchez-Garcia M."/>
            <person name="Camarero S."/>
            <person name="Miyauchi S."/>
            <person name="Serrano A."/>
            <person name="Linde D."/>
            <person name="Babiker R."/>
            <person name="Drula E."/>
            <person name="Ayuso-Fernandez I."/>
            <person name="Pacheco R."/>
            <person name="Padilla G."/>
            <person name="Ferreira P."/>
            <person name="Barriuso J."/>
            <person name="Kellner H."/>
            <person name="Castanera R."/>
            <person name="Alfaro M."/>
            <person name="Ramirez L."/>
            <person name="Pisabarro A.G."/>
            <person name="Kuo A."/>
            <person name="Tritt A."/>
            <person name="Lipzen A."/>
            <person name="He G."/>
            <person name="Yan M."/>
            <person name="Ng V."/>
            <person name="Cullen D."/>
            <person name="Martin F."/>
            <person name="Rosso M.-N."/>
            <person name="Henrissat B."/>
            <person name="Hibbett D."/>
            <person name="Martinez A.T."/>
            <person name="Grigoriev I.V."/>
        </authorList>
    </citation>
    <scope>NUCLEOTIDE SEQUENCE</scope>
    <source>
        <strain evidence="1">CBS 247.69</strain>
    </source>
</reference>
<accession>A0A9P5YIW4</accession>
<dbReference type="Proteomes" id="UP000807353">
    <property type="component" value="Unassembled WGS sequence"/>
</dbReference>
<evidence type="ECO:0000313" key="1">
    <source>
        <dbReference type="EMBL" id="KAF9468425.1"/>
    </source>
</evidence>
<organism evidence="1 2">
    <name type="scientific">Collybia nuda</name>
    <dbReference type="NCBI Taxonomy" id="64659"/>
    <lineage>
        <taxon>Eukaryota</taxon>
        <taxon>Fungi</taxon>
        <taxon>Dikarya</taxon>
        <taxon>Basidiomycota</taxon>
        <taxon>Agaricomycotina</taxon>
        <taxon>Agaricomycetes</taxon>
        <taxon>Agaricomycetidae</taxon>
        <taxon>Agaricales</taxon>
        <taxon>Tricholomatineae</taxon>
        <taxon>Clitocybaceae</taxon>
        <taxon>Collybia</taxon>
    </lineage>
</organism>
<proteinExistence type="predicted"/>
<keyword evidence="2" id="KW-1185">Reference proteome</keyword>
<comment type="caution">
    <text evidence="1">The sequence shown here is derived from an EMBL/GenBank/DDBJ whole genome shotgun (WGS) entry which is preliminary data.</text>
</comment>
<dbReference type="AlphaFoldDB" id="A0A9P5YIW4"/>
<name>A0A9P5YIW4_9AGAR</name>
<gene>
    <name evidence="1" type="ORF">BDZ94DRAFT_1246773</name>
</gene>
<sequence length="54" mass="6216">MIIHSSSDTQVEGSSLMMKIIFIECFCVVVRVRTKRLHQGVVEYVLQKQCAFKV</sequence>
<evidence type="ECO:0000313" key="2">
    <source>
        <dbReference type="Proteomes" id="UP000807353"/>
    </source>
</evidence>
<protein>
    <submittedName>
        <fullName evidence="1">Uncharacterized protein</fullName>
    </submittedName>
</protein>
<dbReference type="EMBL" id="MU150233">
    <property type="protein sequence ID" value="KAF9468425.1"/>
    <property type="molecule type" value="Genomic_DNA"/>
</dbReference>